<comment type="similarity">
    <text evidence="7">Belongs to the CobB/CbiA family.</text>
</comment>
<dbReference type="InterPro" id="IPR029062">
    <property type="entry name" value="Class_I_gatase-like"/>
</dbReference>
<keyword evidence="11" id="KW-1185">Reference proteome</keyword>
<dbReference type="InterPro" id="IPR004484">
    <property type="entry name" value="CbiA/CobB_synth"/>
</dbReference>
<dbReference type="Gene3D" id="3.40.50.300">
    <property type="entry name" value="P-loop containing nucleotide triphosphate hydrolases"/>
    <property type="match status" value="1"/>
</dbReference>
<evidence type="ECO:0000256" key="3">
    <source>
        <dbReference type="ARBA" id="ARBA00022741"/>
    </source>
</evidence>
<comment type="function">
    <text evidence="7">Catalyzes the ATP-dependent amidation of the two carboxylate groups at positions a and c of cobyrinate, using either L-glutamine or ammonia as the nitrogen source.</text>
</comment>
<keyword evidence="6 7" id="KW-0315">Glutamine amidotransferase</keyword>
<feature type="site" description="Increases nucleophilicity of active site Cys" evidence="7">
    <location>
        <position position="436"/>
    </location>
</feature>
<evidence type="ECO:0000256" key="5">
    <source>
        <dbReference type="ARBA" id="ARBA00022842"/>
    </source>
</evidence>
<dbReference type="InterPro" id="IPR002586">
    <property type="entry name" value="CobQ/CobB/MinD/ParA_Nub-bd_dom"/>
</dbReference>
<comment type="miscellaneous">
    <text evidence="7">The a and c carboxylates of cobyrinate are activated for nucleophilic attack via formation of a phosphorylated intermediate by ATP. CbiA catalyzes first the amidation of the c-carboxylate, and then that of the a-carboxylate.</text>
</comment>
<evidence type="ECO:0000256" key="1">
    <source>
        <dbReference type="ARBA" id="ARBA00001946"/>
    </source>
</evidence>
<comment type="catalytic activity">
    <reaction evidence="7">
        <text>cob(II)yrinate + 2 L-glutamine + 2 ATP + 2 H2O = cob(II)yrinate a,c diamide + 2 L-glutamate + 2 ADP + 2 phosphate + 2 H(+)</text>
        <dbReference type="Rhea" id="RHEA:26289"/>
        <dbReference type="ChEBI" id="CHEBI:15377"/>
        <dbReference type="ChEBI" id="CHEBI:15378"/>
        <dbReference type="ChEBI" id="CHEBI:29985"/>
        <dbReference type="ChEBI" id="CHEBI:30616"/>
        <dbReference type="ChEBI" id="CHEBI:43474"/>
        <dbReference type="ChEBI" id="CHEBI:58359"/>
        <dbReference type="ChEBI" id="CHEBI:58537"/>
        <dbReference type="ChEBI" id="CHEBI:58894"/>
        <dbReference type="ChEBI" id="CHEBI:456216"/>
        <dbReference type="EC" id="6.3.5.11"/>
    </reaction>
</comment>
<evidence type="ECO:0000259" key="9">
    <source>
        <dbReference type="Pfam" id="PF07685"/>
    </source>
</evidence>
<keyword evidence="7" id="KW-0169">Cobalamin biosynthesis</keyword>
<comment type="pathway">
    <text evidence="7">Cofactor biosynthesis; adenosylcobalamin biosynthesis; cob(II)yrinate a,c-diamide from sirohydrochlorin (anaerobic route): step 10/10.</text>
</comment>
<dbReference type="SUPFAM" id="SSF52317">
    <property type="entry name" value="Class I glutamine amidotransferase-like"/>
    <property type="match status" value="1"/>
</dbReference>
<evidence type="ECO:0000256" key="4">
    <source>
        <dbReference type="ARBA" id="ARBA00022840"/>
    </source>
</evidence>
<dbReference type="InterPro" id="IPR011698">
    <property type="entry name" value="GATase_3"/>
</dbReference>
<comment type="caution">
    <text evidence="10">The sequence shown here is derived from an EMBL/GenBank/DDBJ whole genome shotgun (WGS) entry which is preliminary data.</text>
</comment>
<dbReference type="InterPro" id="IPR027417">
    <property type="entry name" value="P-loop_NTPase"/>
</dbReference>
<dbReference type="EMBL" id="JASGBQ010000002">
    <property type="protein sequence ID" value="MDI9241240.1"/>
    <property type="molecule type" value="Genomic_DNA"/>
</dbReference>
<accession>A0AAP4EZ02</accession>
<dbReference type="GO" id="GO:0009236">
    <property type="term" value="P:cobalamin biosynthetic process"/>
    <property type="evidence" value="ECO:0007669"/>
    <property type="project" value="UniProtKB-UniRule"/>
</dbReference>
<dbReference type="NCBIfam" id="NF002204">
    <property type="entry name" value="PRK01077.1"/>
    <property type="match status" value="1"/>
</dbReference>
<dbReference type="Proteomes" id="UP001300383">
    <property type="component" value="Unassembled WGS sequence"/>
</dbReference>
<dbReference type="PROSITE" id="PS51274">
    <property type="entry name" value="GATASE_COBBQ"/>
    <property type="match status" value="1"/>
</dbReference>
<dbReference type="AlphaFoldDB" id="A0AAP4EZ02"/>
<dbReference type="HAMAP" id="MF_00027">
    <property type="entry name" value="CobB_CbiA"/>
    <property type="match status" value="1"/>
</dbReference>
<dbReference type="CDD" id="cd03130">
    <property type="entry name" value="GATase1_CobB"/>
    <property type="match status" value="1"/>
</dbReference>
<evidence type="ECO:0000313" key="10">
    <source>
        <dbReference type="EMBL" id="MDI9241240.1"/>
    </source>
</evidence>
<comment type="cofactor">
    <cofactor evidence="1 7">
        <name>Mg(2+)</name>
        <dbReference type="ChEBI" id="CHEBI:18420"/>
    </cofactor>
</comment>
<sequence>MSGKTPRLLLAAPGSGSGKTLITCGLLAAWKKKGLKLASFKCGPDYIDTMFHRSVLSLESRNLDSFFTDRETLRYLLERGAKDAELSVIEGVMGYFDGLGGITGKASTSEVAALTDTPAVLIVNCRGVSRSAVPLIKGFLDYEEQKQLRGVILNQVSPMLYPRMKELIESELPIRVYGYVPKLTDCLLESRHLGLKRPEEIADLKERLEKLAQVLSETVDLDGLFALAKTAPELNAIPLKAGSGNPSKEYPVKVAVARDEAFDFYYADNLCLLEEIGAELLYFSPLREERIPEAADGLLLGGGYPELYAKELSENQNMKKSVKEAIAGGMPCLAECGGFLYLHKTLEDEDGIAWPMVGMIEGDAFRTPKLNRFGYVTLTAGEDTMIGRKGEQFPAHEFHYWDSTENGDAFLAQKPSGSRSWRCIVNKGNLLAGFPHFYYYGNKKAAEGFLRACLAYKMLRDNEQK</sequence>
<dbReference type="NCBIfam" id="TIGR00379">
    <property type="entry name" value="cobB"/>
    <property type="match status" value="1"/>
</dbReference>
<keyword evidence="2 7" id="KW-0436">Ligase</keyword>
<reference evidence="10 11" key="1">
    <citation type="submission" date="2023-05" db="EMBL/GenBank/DDBJ databases">
        <title>[ruminococcus] sp. nov., isolated from a pig farm feces dump.</title>
        <authorList>
            <person name="Chang Y.-H."/>
        </authorList>
    </citation>
    <scope>NUCLEOTIDE SEQUENCE [LARGE SCALE GENOMIC DNA]</scope>
    <source>
        <strain evidence="10 11">YH-rum2234</strain>
    </source>
</reference>
<dbReference type="GO" id="GO:0042242">
    <property type="term" value="F:cobyrinic acid a,c-diamide synthase activity"/>
    <property type="evidence" value="ECO:0007669"/>
    <property type="project" value="UniProtKB-UniRule"/>
</dbReference>
<dbReference type="Pfam" id="PF01656">
    <property type="entry name" value="CbiA"/>
    <property type="match status" value="1"/>
</dbReference>
<dbReference type="SUPFAM" id="SSF52540">
    <property type="entry name" value="P-loop containing nucleoside triphosphate hydrolases"/>
    <property type="match status" value="1"/>
</dbReference>
<evidence type="ECO:0000256" key="2">
    <source>
        <dbReference type="ARBA" id="ARBA00022598"/>
    </source>
</evidence>
<evidence type="ECO:0000256" key="7">
    <source>
        <dbReference type="HAMAP-Rule" id="MF_00027"/>
    </source>
</evidence>
<evidence type="ECO:0000313" key="11">
    <source>
        <dbReference type="Proteomes" id="UP001300383"/>
    </source>
</evidence>
<keyword evidence="5 7" id="KW-0460">Magnesium</keyword>
<keyword evidence="3 7" id="KW-0547">Nucleotide-binding</keyword>
<feature type="active site" description="Nucleophile" evidence="7">
    <location>
        <position position="336"/>
    </location>
</feature>
<dbReference type="PANTHER" id="PTHR43873:SF1">
    <property type="entry name" value="COBYRINATE A,C-DIAMIDE SYNTHASE"/>
    <property type="match status" value="1"/>
</dbReference>
<gene>
    <name evidence="7" type="primary">cbiA</name>
    <name evidence="10" type="ORF">QJ036_01935</name>
</gene>
<feature type="domain" description="CobB/CobQ-like glutamine amidotransferase" evidence="9">
    <location>
        <begin position="253"/>
        <end position="438"/>
    </location>
</feature>
<dbReference type="PANTHER" id="PTHR43873">
    <property type="entry name" value="COBYRINATE A,C-DIAMIDE SYNTHASE"/>
    <property type="match status" value="1"/>
</dbReference>
<dbReference type="Gene3D" id="3.40.50.880">
    <property type="match status" value="1"/>
</dbReference>
<dbReference type="EC" id="6.3.5.11" evidence="7"/>
<protein>
    <recommendedName>
        <fullName evidence="7">Cobyrinate a,c-diamide synthase</fullName>
        <ecNumber evidence="7">6.3.5.11</ecNumber>
    </recommendedName>
    <alternativeName>
        <fullName evidence="7">Cobyrinic acid a,c-diamide synthetase</fullName>
    </alternativeName>
</protein>
<dbReference type="GO" id="GO:0005524">
    <property type="term" value="F:ATP binding"/>
    <property type="evidence" value="ECO:0007669"/>
    <property type="project" value="UniProtKB-UniRule"/>
</dbReference>
<feature type="domain" description="CobQ/CobB/MinD/ParA nucleotide binding" evidence="8">
    <location>
        <begin position="10"/>
        <end position="185"/>
    </location>
</feature>
<keyword evidence="4 7" id="KW-0067">ATP-binding</keyword>
<dbReference type="RefSeq" id="WP_283229751.1">
    <property type="nucleotide sequence ID" value="NZ_JASGBQ010000002.1"/>
</dbReference>
<name>A0AAP4EZ02_9FIRM</name>
<organism evidence="10 11">
    <name type="scientific">Fusibacillus kribbianus</name>
    <dbReference type="NCBI Taxonomy" id="3044208"/>
    <lineage>
        <taxon>Bacteria</taxon>
        <taxon>Bacillati</taxon>
        <taxon>Bacillota</taxon>
        <taxon>Clostridia</taxon>
        <taxon>Lachnospirales</taxon>
        <taxon>Lachnospiraceae</taxon>
        <taxon>Fusibacillus</taxon>
    </lineage>
</organism>
<evidence type="ECO:0000259" key="8">
    <source>
        <dbReference type="Pfam" id="PF01656"/>
    </source>
</evidence>
<comment type="domain">
    <text evidence="7">Comprises of two domains. The C-terminal domain contains the binding site for glutamine and catalyzes the hydrolysis of this substrate to glutamate and ammonia. The N-terminal domain is anticipated to bind ATP and cobyrinate and catalyzes the ultimate synthesis of the diamide product. The ammonia produced via the glutaminase domain is probably translocated to the adjacent domain via a molecular tunnel, where it reacts with an activated intermediate.</text>
</comment>
<evidence type="ECO:0000256" key="6">
    <source>
        <dbReference type="ARBA" id="ARBA00022962"/>
    </source>
</evidence>
<proteinExistence type="inferred from homology"/>
<dbReference type="Pfam" id="PF07685">
    <property type="entry name" value="GATase_3"/>
    <property type="match status" value="1"/>
</dbReference>